<dbReference type="GO" id="GO:0006281">
    <property type="term" value="P:DNA repair"/>
    <property type="evidence" value="ECO:0007669"/>
    <property type="project" value="InterPro"/>
</dbReference>
<accession>A0A523UN55</accession>
<dbReference type="Pfam" id="PF12836">
    <property type="entry name" value="HHH_3"/>
    <property type="match status" value="1"/>
</dbReference>
<dbReference type="GO" id="GO:0015627">
    <property type="term" value="C:type II protein secretion system complex"/>
    <property type="evidence" value="ECO:0007669"/>
    <property type="project" value="TreeGrafter"/>
</dbReference>
<dbReference type="InterPro" id="IPR003583">
    <property type="entry name" value="Hlx-hairpin-Hlx_DNA-bd_motif"/>
</dbReference>
<name>A0A523UN55_UNCT6</name>
<proteinExistence type="predicted"/>
<sequence length="162" mass="18313">MWSLEFVSDKGVSVTIFTPQERRVLLFLLAALLAGSGVKVYRSRHREIEPHPASGTLFPLTTEVDSSRVPELDTVIRLVEQRIDSPNPPDLAKNKIDINRASQKEFCLLPGIGMKLARRIVEYREAHGFFEDIEELKNISGIGEKKLSQIRNMVKVLETTGR</sequence>
<dbReference type="InterPro" id="IPR010994">
    <property type="entry name" value="RuvA_2-like"/>
</dbReference>
<dbReference type="SUPFAM" id="SSF47781">
    <property type="entry name" value="RuvA domain 2-like"/>
    <property type="match status" value="1"/>
</dbReference>
<dbReference type="SMART" id="SM00278">
    <property type="entry name" value="HhH1"/>
    <property type="match status" value="2"/>
</dbReference>
<comment type="caution">
    <text evidence="2">The sequence shown here is derived from an EMBL/GenBank/DDBJ whole genome shotgun (WGS) entry which is preliminary data.</text>
</comment>
<dbReference type="GO" id="GO:0003677">
    <property type="term" value="F:DNA binding"/>
    <property type="evidence" value="ECO:0007669"/>
    <property type="project" value="InterPro"/>
</dbReference>
<feature type="domain" description="Helix-hairpin-helix DNA-binding motif class 1" evidence="1">
    <location>
        <begin position="104"/>
        <end position="123"/>
    </location>
</feature>
<reference evidence="2 3" key="1">
    <citation type="submission" date="2019-03" db="EMBL/GenBank/DDBJ databases">
        <title>Metabolic potential of uncultured bacteria and archaea associated with petroleum seepage in deep-sea sediments.</title>
        <authorList>
            <person name="Dong X."/>
            <person name="Hubert C."/>
        </authorList>
    </citation>
    <scope>NUCLEOTIDE SEQUENCE [LARGE SCALE GENOMIC DNA]</scope>
    <source>
        <strain evidence="2">E44_bin18</strain>
    </source>
</reference>
<dbReference type="NCBIfam" id="TIGR00426">
    <property type="entry name" value="competence protein ComEA helix-hairpin-helix repeat region"/>
    <property type="match status" value="1"/>
</dbReference>
<evidence type="ECO:0000313" key="3">
    <source>
        <dbReference type="Proteomes" id="UP000315525"/>
    </source>
</evidence>
<dbReference type="Proteomes" id="UP000315525">
    <property type="component" value="Unassembled WGS sequence"/>
</dbReference>
<organism evidence="2 3">
    <name type="scientific">candidate division TA06 bacterium</name>
    <dbReference type="NCBI Taxonomy" id="2250710"/>
    <lineage>
        <taxon>Bacteria</taxon>
        <taxon>Bacteria division TA06</taxon>
    </lineage>
</organism>
<dbReference type="PANTHER" id="PTHR21180">
    <property type="entry name" value="ENDONUCLEASE/EXONUCLEASE/PHOSPHATASE FAMILY DOMAIN-CONTAINING PROTEIN 1"/>
    <property type="match status" value="1"/>
</dbReference>
<dbReference type="PANTHER" id="PTHR21180:SF32">
    <property type="entry name" value="ENDONUCLEASE_EXONUCLEASE_PHOSPHATASE FAMILY DOMAIN-CONTAINING PROTEIN 1"/>
    <property type="match status" value="1"/>
</dbReference>
<dbReference type="InterPro" id="IPR051675">
    <property type="entry name" value="Endo/Exo/Phosphatase_dom_1"/>
</dbReference>
<dbReference type="Gene3D" id="1.10.150.280">
    <property type="entry name" value="AF1531-like domain"/>
    <property type="match status" value="1"/>
</dbReference>
<evidence type="ECO:0000259" key="1">
    <source>
        <dbReference type="SMART" id="SM00278"/>
    </source>
</evidence>
<feature type="domain" description="Helix-hairpin-helix DNA-binding motif class 1" evidence="1">
    <location>
        <begin position="134"/>
        <end position="153"/>
    </location>
</feature>
<dbReference type="EMBL" id="SOJN01000143">
    <property type="protein sequence ID" value="TET43925.1"/>
    <property type="molecule type" value="Genomic_DNA"/>
</dbReference>
<evidence type="ECO:0000313" key="2">
    <source>
        <dbReference type="EMBL" id="TET43925.1"/>
    </source>
</evidence>
<dbReference type="AlphaFoldDB" id="A0A523UN55"/>
<protein>
    <submittedName>
        <fullName evidence="2">Helix-hairpin-helix domain-containing protein</fullName>
    </submittedName>
</protein>
<gene>
    <name evidence="2" type="ORF">E3J62_11975</name>
</gene>
<dbReference type="GO" id="GO:0015628">
    <property type="term" value="P:protein secretion by the type II secretion system"/>
    <property type="evidence" value="ECO:0007669"/>
    <property type="project" value="TreeGrafter"/>
</dbReference>
<dbReference type="InterPro" id="IPR004509">
    <property type="entry name" value="Competence_ComEA_HhH"/>
</dbReference>